<comment type="caution">
    <text evidence="3">The sequence shown here is derived from an EMBL/GenBank/DDBJ whole genome shotgun (WGS) entry which is preliminary data.</text>
</comment>
<reference evidence="3 4" key="1">
    <citation type="journal article" date="2015" name="Plant Cell">
        <title>Oil accumulation by the oleaginous diatom Fistulifera solaris as revealed by the genome and transcriptome.</title>
        <authorList>
            <person name="Tanaka T."/>
            <person name="Maeda Y."/>
            <person name="Veluchamy A."/>
            <person name="Tanaka M."/>
            <person name="Abida H."/>
            <person name="Marechal E."/>
            <person name="Bowler C."/>
            <person name="Muto M."/>
            <person name="Sunaga Y."/>
            <person name="Tanaka M."/>
            <person name="Yoshino T."/>
            <person name="Taniguchi T."/>
            <person name="Fukuda Y."/>
            <person name="Nemoto M."/>
            <person name="Matsumoto M."/>
            <person name="Wong P.S."/>
            <person name="Aburatani S."/>
            <person name="Fujibuchi W."/>
        </authorList>
    </citation>
    <scope>NUCLEOTIDE SEQUENCE [LARGE SCALE GENOMIC DNA]</scope>
    <source>
        <strain evidence="3 4">JPCC DA0580</strain>
    </source>
</reference>
<dbReference type="Pfam" id="PF00076">
    <property type="entry name" value="RRM_1"/>
    <property type="match status" value="1"/>
</dbReference>
<dbReference type="EMBL" id="BDSP01000257">
    <property type="protein sequence ID" value="GAX27425.1"/>
    <property type="molecule type" value="Genomic_DNA"/>
</dbReference>
<evidence type="ECO:0000313" key="4">
    <source>
        <dbReference type="Proteomes" id="UP000198406"/>
    </source>
</evidence>
<keyword evidence="1" id="KW-0694">RNA-binding</keyword>
<evidence type="ECO:0000256" key="1">
    <source>
        <dbReference type="PROSITE-ProRule" id="PRU00176"/>
    </source>
</evidence>
<proteinExistence type="predicted"/>
<accession>A0A1Z5KMT7</accession>
<name>A0A1Z5KMT7_FISSO</name>
<protein>
    <recommendedName>
        <fullName evidence="2">RRM domain-containing protein</fullName>
    </recommendedName>
</protein>
<dbReference type="InterPro" id="IPR012677">
    <property type="entry name" value="Nucleotide-bd_a/b_plait_sf"/>
</dbReference>
<dbReference type="Proteomes" id="UP000198406">
    <property type="component" value="Unassembled WGS sequence"/>
</dbReference>
<dbReference type="SMART" id="SM00360">
    <property type="entry name" value="RRM"/>
    <property type="match status" value="1"/>
</dbReference>
<dbReference type="InterPro" id="IPR035979">
    <property type="entry name" value="RBD_domain_sf"/>
</dbReference>
<sequence length="312" mass="35919">MFSMKEEKEETEYAQVAGLGYLPQAAPHLGASFADDMTQRYLQQCLEYHEQQLQSADTVPQFVKAIKVEEDDEPIHQEMEVTSVVTTEPPSLAVVDDATKIQAARDRAQKIISRFQQQQQHFLSEPSESSTTGTSVFAAVRQISLAKEEERKQRFLEKNFEYVTAREQQRMQQQAAELSAAEEWNREYLAIMEERQQQRYETQKQRKDYMATQAGIGTSLRKNRVDRQCQKGSGIRNSIAVYVSGFEDDSSSVDENVLRDLFRSYGIIEKIHLYRDKVQGNMKGDGLIIFEGCQNTEEFLDTVCRQVRVNAW</sequence>
<dbReference type="InterPro" id="IPR000504">
    <property type="entry name" value="RRM_dom"/>
</dbReference>
<dbReference type="GO" id="GO:0003723">
    <property type="term" value="F:RNA binding"/>
    <property type="evidence" value="ECO:0007669"/>
    <property type="project" value="UniProtKB-UniRule"/>
</dbReference>
<evidence type="ECO:0000313" key="3">
    <source>
        <dbReference type="EMBL" id="GAX27425.1"/>
    </source>
</evidence>
<dbReference type="Gene3D" id="3.30.70.330">
    <property type="match status" value="1"/>
</dbReference>
<dbReference type="PROSITE" id="PS50102">
    <property type="entry name" value="RRM"/>
    <property type="match status" value="1"/>
</dbReference>
<feature type="domain" description="RRM" evidence="2">
    <location>
        <begin position="239"/>
        <end position="312"/>
    </location>
</feature>
<evidence type="ECO:0000259" key="2">
    <source>
        <dbReference type="PROSITE" id="PS50102"/>
    </source>
</evidence>
<dbReference type="SUPFAM" id="SSF54928">
    <property type="entry name" value="RNA-binding domain, RBD"/>
    <property type="match status" value="1"/>
</dbReference>
<dbReference type="AlphaFoldDB" id="A0A1Z5KMT7"/>
<dbReference type="InParanoid" id="A0A1Z5KMT7"/>
<dbReference type="OrthoDB" id="49491at2759"/>
<gene>
    <name evidence="3" type="ORF">FisN_23Hh111</name>
</gene>
<organism evidence="3 4">
    <name type="scientific">Fistulifera solaris</name>
    <name type="common">Oleaginous diatom</name>
    <dbReference type="NCBI Taxonomy" id="1519565"/>
    <lineage>
        <taxon>Eukaryota</taxon>
        <taxon>Sar</taxon>
        <taxon>Stramenopiles</taxon>
        <taxon>Ochrophyta</taxon>
        <taxon>Bacillariophyta</taxon>
        <taxon>Bacillariophyceae</taxon>
        <taxon>Bacillariophycidae</taxon>
        <taxon>Naviculales</taxon>
        <taxon>Naviculaceae</taxon>
        <taxon>Fistulifera</taxon>
    </lineage>
</organism>
<keyword evidence="4" id="KW-1185">Reference proteome</keyword>